<keyword evidence="10" id="KW-1185">Reference proteome</keyword>
<keyword evidence="6 7" id="KW-0472">Membrane</keyword>
<feature type="domain" description="ABC transmembrane type-1" evidence="8">
    <location>
        <begin position="75"/>
        <end position="292"/>
    </location>
</feature>
<keyword evidence="3" id="KW-1003">Cell membrane</keyword>
<protein>
    <submittedName>
        <fullName evidence="9">Putative sugar ABC transporter permease protein</fullName>
    </submittedName>
</protein>
<feature type="transmembrane region" description="Helical" evidence="7">
    <location>
        <begin position="79"/>
        <end position="100"/>
    </location>
</feature>
<dbReference type="EMBL" id="BAGZ01000022">
    <property type="protein sequence ID" value="GAB79280.1"/>
    <property type="molecule type" value="Genomic_DNA"/>
</dbReference>
<dbReference type="Gene3D" id="1.10.3720.10">
    <property type="entry name" value="MetI-like"/>
    <property type="match status" value="1"/>
</dbReference>
<evidence type="ECO:0000256" key="2">
    <source>
        <dbReference type="ARBA" id="ARBA00022448"/>
    </source>
</evidence>
<sequence>MMVSPRLIRRARPWLLLAPALFVLAVLMVWPLVRVVDLSFQEHGLRELNRGTTRYIGWRNYTEILGDGYLWRTVLPNTVVFAAVCVVLTVVLGTVVALFLKSLPTGLRYVLCSAIMVAWAVPAITGTYVWVFLFDPGDGLATHLLGGLGLVETGQVNWFLDRTSFFAIATLNVVHHGFPFVAVTVLAGLLAVPDELYEAARIDGAGSWRQFRHVTLPMLRPLFAVVTILSTIWDFKVFTQIFLMPGGGGTNREVFNLGVWSYITSFGQGRYGMGAAVAVLLTLLLLAVTLVYLRTLFAEEEW</sequence>
<dbReference type="InterPro" id="IPR050809">
    <property type="entry name" value="UgpAE/MalFG_permease"/>
</dbReference>
<accession>K6VVA6</accession>
<dbReference type="Pfam" id="PF00528">
    <property type="entry name" value="BPD_transp_1"/>
    <property type="match status" value="1"/>
</dbReference>
<name>K6VVA6_9MICO</name>
<evidence type="ECO:0000259" key="8">
    <source>
        <dbReference type="PROSITE" id="PS50928"/>
    </source>
</evidence>
<comment type="similarity">
    <text evidence="7">Belongs to the binding-protein-dependent transport system permease family.</text>
</comment>
<evidence type="ECO:0000256" key="5">
    <source>
        <dbReference type="ARBA" id="ARBA00022989"/>
    </source>
</evidence>
<dbReference type="PANTHER" id="PTHR43227">
    <property type="entry name" value="BLL4140 PROTEIN"/>
    <property type="match status" value="1"/>
</dbReference>
<dbReference type="STRING" id="100225.SAMN05421595_2588"/>
<dbReference type="GO" id="GO:0055085">
    <property type="term" value="P:transmembrane transport"/>
    <property type="evidence" value="ECO:0007669"/>
    <property type="project" value="InterPro"/>
</dbReference>
<feature type="transmembrane region" description="Helical" evidence="7">
    <location>
        <begin position="271"/>
        <end position="293"/>
    </location>
</feature>
<comment type="caution">
    <text evidence="9">The sequence shown here is derived from an EMBL/GenBank/DDBJ whole genome shotgun (WGS) entry which is preliminary data.</text>
</comment>
<feature type="transmembrane region" description="Helical" evidence="7">
    <location>
        <begin position="107"/>
        <end position="131"/>
    </location>
</feature>
<feature type="transmembrane region" description="Helical" evidence="7">
    <location>
        <begin position="165"/>
        <end position="192"/>
    </location>
</feature>
<dbReference type="Proteomes" id="UP000008495">
    <property type="component" value="Unassembled WGS sequence"/>
</dbReference>
<evidence type="ECO:0000256" key="1">
    <source>
        <dbReference type="ARBA" id="ARBA00004651"/>
    </source>
</evidence>
<dbReference type="GO" id="GO:0005886">
    <property type="term" value="C:plasma membrane"/>
    <property type="evidence" value="ECO:0007669"/>
    <property type="project" value="UniProtKB-SubCell"/>
</dbReference>
<evidence type="ECO:0000256" key="4">
    <source>
        <dbReference type="ARBA" id="ARBA00022692"/>
    </source>
</evidence>
<dbReference type="InterPro" id="IPR035906">
    <property type="entry name" value="MetI-like_sf"/>
</dbReference>
<keyword evidence="2 7" id="KW-0813">Transport</keyword>
<evidence type="ECO:0000256" key="3">
    <source>
        <dbReference type="ARBA" id="ARBA00022475"/>
    </source>
</evidence>
<feature type="transmembrane region" description="Helical" evidence="7">
    <location>
        <begin position="213"/>
        <end position="233"/>
    </location>
</feature>
<evidence type="ECO:0000313" key="9">
    <source>
        <dbReference type="EMBL" id="GAB79280.1"/>
    </source>
</evidence>
<evidence type="ECO:0000313" key="10">
    <source>
        <dbReference type="Proteomes" id="UP000008495"/>
    </source>
</evidence>
<dbReference type="InterPro" id="IPR000515">
    <property type="entry name" value="MetI-like"/>
</dbReference>
<keyword evidence="4 7" id="KW-0812">Transmembrane</keyword>
<dbReference type="PANTHER" id="PTHR43227:SF8">
    <property type="entry name" value="DIACETYLCHITOBIOSE UPTAKE SYSTEM PERMEASE PROTEIN DASB"/>
    <property type="match status" value="1"/>
</dbReference>
<gene>
    <name evidence="9" type="ORF">AUCHE_22_00500</name>
</gene>
<dbReference type="PROSITE" id="PS50928">
    <property type="entry name" value="ABC_TM1"/>
    <property type="match status" value="1"/>
</dbReference>
<dbReference type="SUPFAM" id="SSF161098">
    <property type="entry name" value="MetI-like"/>
    <property type="match status" value="1"/>
</dbReference>
<dbReference type="AlphaFoldDB" id="K6VVA6"/>
<keyword evidence="5 7" id="KW-1133">Transmembrane helix</keyword>
<proteinExistence type="inferred from homology"/>
<reference evidence="9 10" key="1">
    <citation type="submission" date="2012-08" db="EMBL/GenBank/DDBJ databases">
        <title>Whole genome shotgun sequence of Austwickia chelonae NBRC 105200.</title>
        <authorList>
            <person name="Yoshida I."/>
            <person name="Hosoyama A."/>
            <person name="Tsuchikane K."/>
            <person name="Katsumata H."/>
            <person name="Ando Y."/>
            <person name="Ohji S."/>
            <person name="Hamada M."/>
            <person name="Tamura T."/>
            <person name="Yamazoe A."/>
            <person name="Yamazaki S."/>
            <person name="Fujita N."/>
        </authorList>
    </citation>
    <scope>NUCLEOTIDE SEQUENCE [LARGE SCALE GENOMIC DNA]</scope>
    <source>
        <strain evidence="9 10">NBRC 105200</strain>
    </source>
</reference>
<comment type="subcellular location">
    <subcellularLocation>
        <location evidence="1 7">Cell membrane</location>
        <topology evidence="1 7">Multi-pass membrane protein</topology>
    </subcellularLocation>
</comment>
<dbReference type="CDD" id="cd06261">
    <property type="entry name" value="TM_PBP2"/>
    <property type="match status" value="1"/>
</dbReference>
<evidence type="ECO:0000256" key="7">
    <source>
        <dbReference type="RuleBase" id="RU363032"/>
    </source>
</evidence>
<evidence type="ECO:0000256" key="6">
    <source>
        <dbReference type="ARBA" id="ARBA00023136"/>
    </source>
</evidence>
<organism evidence="9 10">
    <name type="scientific">Austwickia chelonae NBRC 105200</name>
    <dbReference type="NCBI Taxonomy" id="1184607"/>
    <lineage>
        <taxon>Bacteria</taxon>
        <taxon>Bacillati</taxon>
        <taxon>Actinomycetota</taxon>
        <taxon>Actinomycetes</taxon>
        <taxon>Micrococcales</taxon>
        <taxon>Dermatophilaceae</taxon>
        <taxon>Austwickia</taxon>
    </lineage>
</organism>
<dbReference type="eggNOG" id="COG1175">
    <property type="taxonomic scope" value="Bacteria"/>
</dbReference>